<dbReference type="Proteomes" id="UP000269721">
    <property type="component" value="Unassembled WGS sequence"/>
</dbReference>
<evidence type="ECO:0000256" key="6">
    <source>
        <dbReference type="ARBA" id="ARBA00023288"/>
    </source>
</evidence>
<dbReference type="EMBL" id="ML000389">
    <property type="protein sequence ID" value="RKO84188.1"/>
    <property type="molecule type" value="Genomic_DNA"/>
</dbReference>
<dbReference type="GO" id="GO:0032418">
    <property type="term" value="P:lysosome localization"/>
    <property type="evidence" value="ECO:0007669"/>
    <property type="project" value="InterPro"/>
</dbReference>
<proteinExistence type="inferred from homology"/>
<dbReference type="PANTHER" id="PTHR31634">
    <property type="entry name" value="BLOC-1-RELATED COMPLEX SUBUNIT 5"/>
    <property type="match status" value="1"/>
</dbReference>
<feature type="compositionally biased region" description="Pro residues" evidence="7">
    <location>
        <begin position="36"/>
        <end position="62"/>
    </location>
</feature>
<accession>A0A4P9W0I3</accession>
<name>A0A4P9W0I3_9FUNG</name>
<sequence length="335" mass="35451">MDEPNIEPVIFAHPAALAVQEYPSTQSSTLGFPAMAPDPHPSSSPAPHTPPSPPPALPPRPSLSPSHPTAQTLSPILTSFPTFHPSGPPSTAPTLTPAVATAAFAKHVGVLSVAIEDLALSAGGSLGWAGGGAETAEEGIVTVVERGEVGEVDPVLEALARIPRIEPLIKESAAQGFTWGGLFSAPPKQQVDPLFTMNPAPLEAMATRVRTHMRRCTDDIVRDQKTISESIANMDDYCHKLANTVTNRCYAAKVQGEQLAGITNIKKQAEKTHSQLLDVLASLEKLDELLPPSQRLGQPEEEGTYPALTKMLAARRRQEGAEEEGKGKGRASAES</sequence>
<keyword evidence="4" id="KW-0472">Membrane</keyword>
<comment type="subcellular location">
    <subcellularLocation>
        <location evidence="1">Lysosome membrane</location>
        <topology evidence="1">Lipid-anchor</topology>
        <orientation evidence="1">Cytoplasmic side</orientation>
    </subcellularLocation>
</comment>
<feature type="region of interest" description="Disordered" evidence="7">
    <location>
        <begin position="312"/>
        <end position="335"/>
    </location>
</feature>
<evidence type="ECO:0000256" key="7">
    <source>
        <dbReference type="SAM" id="MobiDB-lite"/>
    </source>
</evidence>
<evidence type="ECO:0000313" key="8">
    <source>
        <dbReference type="EMBL" id="RKO84188.1"/>
    </source>
</evidence>
<feature type="compositionally biased region" description="Basic and acidic residues" evidence="7">
    <location>
        <begin position="316"/>
        <end position="335"/>
    </location>
</feature>
<dbReference type="GO" id="GO:0099078">
    <property type="term" value="C:BORC complex"/>
    <property type="evidence" value="ECO:0007669"/>
    <property type="project" value="TreeGrafter"/>
</dbReference>
<evidence type="ECO:0000313" key="9">
    <source>
        <dbReference type="Proteomes" id="UP000269721"/>
    </source>
</evidence>
<feature type="region of interest" description="Disordered" evidence="7">
    <location>
        <begin position="22"/>
        <end position="94"/>
    </location>
</feature>
<evidence type="ECO:0000256" key="1">
    <source>
        <dbReference type="ARBA" id="ARBA00004122"/>
    </source>
</evidence>
<dbReference type="PANTHER" id="PTHR31634:SF2">
    <property type="entry name" value="BLOC-1-RELATED COMPLEX SUBUNIT 5"/>
    <property type="match status" value="1"/>
</dbReference>
<dbReference type="InterPro" id="IPR018780">
    <property type="entry name" value="TBORCS5"/>
</dbReference>
<evidence type="ECO:0000256" key="5">
    <source>
        <dbReference type="ARBA" id="ARBA00023228"/>
    </source>
</evidence>
<dbReference type="AlphaFoldDB" id="A0A4P9W0I3"/>
<evidence type="ECO:0000256" key="2">
    <source>
        <dbReference type="ARBA" id="ARBA00010235"/>
    </source>
</evidence>
<evidence type="ECO:0000256" key="4">
    <source>
        <dbReference type="ARBA" id="ARBA00023136"/>
    </source>
</evidence>
<reference evidence="9" key="1">
    <citation type="journal article" date="2018" name="Nat. Microbiol.">
        <title>Leveraging single-cell genomics to expand the fungal tree of life.</title>
        <authorList>
            <person name="Ahrendt S.R."/>
            <person name="Quandt C.A."/>
            <person name="Ciobanu D."/>
            <person name="Clum A."/>
            <person name="Salamov A."/>
            <person name="Andreopoulos B."/>
            <person name="Cheng J.F."/>
            <person name="Woyke T."/>
            <person name="Pelin A."/>
            <person name="Henrissat B."/>
            <person name="Reynolds N.K."/>
            <person name="Benny G.L."/>
            <person name="Smith M.E."/>
            <person name="James T.Y."/>
            <person name="Grigoriev I.V."/>
        </authorList>
    </citation>
    <scope>NUCLEOTIDE SEQUENCE [LARGE SCALE GENOMIC DNA]</scope>
</reference>
<dbReference type="GO" id="GO:0072384">
    <property type="term" value="P:organelle transport along microtubule"/>
    <property type="evidence" value="ECO:0007669"/>
    <property type="project" value="TreeGrafter"/>
</dbReference>
<organism evidence="8 9">
    <name type="scientific">Blyttiomyces helicus</name>
    <dbReference type="NCBI Taxonomy" id="388810"/>
    <lineage>
        <taxon>Eukaryota</taxon>
        <taxon>Fungi</taxon>
        <taxon>Fungi incertae sedis</taxon>
        <taxon>Chytridiomycota</taxon>
        <taxon>Chytridiomycota incertae sedis</taxon>
        <taxon>Chytridiomycetes</taxon>
        <taxon>Chytridiomycetes incertae sedis</taxon>
        <taxon>Blyttiomyces</taxon>
    </lineage>
</organism>
<feature type="compositionally biased region" description="Polar residues" evidence="7">
    <location>
        <begin position="69"/>
        <end position="81"/>
    </location>
</feature>
<dbReference type="CDD" id="cd22789">
    <property type="entry name" value="BORCS5-like"/>
    <property type="match status" value="1"/>
</dbReference>
<dbReference type="OrthoDB" id="10035640at2759"/>
<dbReference type="Pfam" id="PF10158">
    <property type="entry name" value="LOH1CR12"/>
    <property type="match status" value="1"/>
</dbReference>
<keyword evidence="6" id="KW-0449">Lipoprotein</keyword>
<gene>
    <name evidence="8" type="ORF">BDK51DRAFT_37700</name>
</gene>
<keyword evidence="5" id="KW-0458">Lysosome</keyword>
<keyword evidence="9" id="KW-1185">Reference proteome</keyword>
<comment type="similarity">
    <text evidence="2">Belongs to the BORCS5 family.</text>
</comment>
<protein>
    <recommendedName>
        <fullName evidence="3">BLOC-1-related complex subunit 5</fullName>
    </recommendedName>
</protein>
<evidence type="ECO:0000256" key="3">
    <source>
        <dbReference type="ARBA" id="ARBA00022300"/>
    </source>
</evidence>